<evidence type="ECO:0000259" key="7">
    <source>
        <dbReference type="Pfam" id="PF03443"/>
    </source>
</evidence>
<comment type="catalytic activity">
    <reaction evidence="5">
        <text>[(1-&gt;4)-beta-D-glucosyl]n+m + reduced acceptor + O2 = 4-dehydro-beta-D-glucosyl-[(1-&gt;4)-beta-D-glucosyl]n-1 + [(1-&gt;4)-beta-D-glucosyl]m + acceptor + H2O.</text>
        <dbReference type="EC" id="1.14.99.56"/>
    </reaction>
</comment>
<evidence type="ECO:0000313" key="9">
    <source>
        <dbReference type="Proteomes" id="UP000073492"/>
    </source>
</evidence>
<dbReference type="InterPro" id="IPR049892">
    <property type="entry name" value="AA9"/>
</dbReference>
<reference evidence="8 9" key="1">
    <citation type="submission" date="2015-07" db="EMBL/GenBank/DDBJ databases">
        <title>Comparative genomics of the Sigatoka disease complex on banana suggests a link between parallel evolutionary changes in Pseudocercospora fijiensis and Pseudocercospora eumusae and increased virulence on the banana host.</title>
        <authorList>
            <person name="Chang T.-C."/>
            <person name="Salvucci A."/>
            <person name="Crous P.W."/>
            <person name="Stergiopoulos I."/>
        </authorList>
    </citation>
    <scope>NUCLEOTIDE SEQUENCE [LARGE SCALE GENOMIC DNA]</scope>
    <source>
        <strain evidence="8 9">CBS 116634</strain>
    </source>
</reference>
<protein>
    <recommendedName>
        <fullName evidence="5">AA9 family lytic polysaccharide monooxygenase</fullName>
        <ecNumber evidence="5">1.14.99.56</ecNumber>
    </recommendedName>
    <alternativeName>
        <fullName evidence="5">Endo-beta-1,4-glucanase</fullName>
    </alternativeName>
    <alternativeName>
        <fullName evidence="5">Glycosyl hydrolase 61 family protein</fullName>
    </alternativeName>
</protein>
<dbReference type="AlphaFoldDB" id="A0A139IEF2"/>
<dbReference type="Proteomes" id="UP000073492">
    <property type="component" value="Unassembled WGS sequence"/>
</dbReference>
<dbReference type="EMBL" id="LFZO01000128">
    <property type="protein sequence ID" value="KXT13137.1"/>
    <property type="molecule type" value="Genomic_DNA"/>
</dbReference>
<dbReference type="Pfam" id="PF03443">
    <property type="entry name" value="AA9"/>
    <property type="match status" value="1"/>
</dbReference>
<keyword evidence="9" id="KW-1185">Reference proteome</keyword>
<feature type="region of interest" description="Disordered" evidence="6">
    <location>
        <begin position="1"/>
        <end position="22"/>
    </location>
</feature>
<dbReference type="GO" id="GO:0030248">
    <property type="term" value="F:cellulose binding"/>
    <property type="evidence" value="ECO:0007669"/>
    <property type="project" value="UniProtKB-UniRule"/>
</dbReference>
<dbReference type="Gene3D" id="2.70.50.70">
    <property type="match status" value="1"/>
</dbReference>
<proteinExistence type="predicted"/>
<comment type="domain">
    <text evidence="5">Has a modular structure: an endo-beta-1,4-glucanase catalytic module at the N-terminus, a linker rich in serines and threonines, and a C-terminal carbohydrate-binding module (CBM).</text>
</comment>
<name>A0A139IEF2_9PEZI</name>
<evidence type="ECO:0000256" key="4">
    <source>
        <dbReference type="ARBA" id="ARBA00023157"/>
    </source>
</evidence>
<comment type="cofactor">
    <cofactor evidence="1">
        <name>Cu(2+)</name>
        <dbReference type="ChEBI" id="CHEBI:29036"/>
    </cofactor>
</comment>
<evidence type="ECO:0000256" key="6">
    <source>
        <dbReference type="SAM" id="MobiDB-lite"/>
    </source>
</evidence>
<comment type="caution">
    <text evidence="8">The sequence shown here is derived from an EMBL/GenBank/DDBJ whole genome shotgun (WGS) entry which is preliminary data.</text>
</comment>
<dbReference type="PANTHER" id="PTHR33353:SF2">
    <property type="entry name" value="ENDO-BETA-1,4-GLUCANASE D"/>
    <property type="match status" value="1"/>
</dbReference>
<dbReference type="OrthoDB" id="3496539at2759"/>
<accession>A0A139IEF2</accession>
<keyword evidence="5" id="KW-0119">Carbohydrate metabolism</keyword>
<feature type="domain" description="Auxiliary Activity family 9 catalytic" evidence="7">
    <location>
        <begin position="70"/>
        <end position="274"/>
    </location>
</feature>
<comment type="subcellular location">
    <subcellularLocation>
        <location evidence="2 5">Secreted</location>
    </subcellularLocation>
</comment>
<dbReference type="InterPro" id="IPR005103">
    <property type="entry name" value="AA9_LPMO"/>
</dbReference>
<keyword evidence="4 5" id="KW-1015">Disulfide bond</keyword>
<comment type="function">
    <text evidence="5">Lytic polysaccharide monooxygenase (LMPO) that depolymerizes crystalline and amorphous polysaccharides via the oxidation of scissile alpha- or beta-(1-4)-glycosidic bonds, yielding C1 and/or C4 oxidation products. Catalysis by LPMOs requires the reduction of the active-site copper from Cu(II) to Cu(I) by a reducing agent and H(2)O(2) or O(2) as a cosubstrate.</text>
</comment>
<sequence>MSLCAERPAARAHGGRDIKSPSHNEGWSQYTFVDRGHSDPNALHSLLIIIIMHIHTLTLLASAISTATAHYTFSQLVVNDEMVGSDWTYIREHTRGYLPTKGSEILENDFRCQPGGSTGANTDVYSVKSGDKIALKQAFGGTGMEHPGPAQVYLSKAPSGDVKTYDGSGDWFKVSEQLLCSSPGNEAILDDAWCTYGEDRIEFTMPSTVPSGQYLVRAEHIPLHGAHVGEAEFYYACAQVEVEGGSNGSVPSPSVKIPGVYAVDDASINFSIWGADITEYPEIPGPEVVAGGQMRGSKDGSSKSIAKVAKRALVSARGLAARAGAVVRR</sequence>
<evidence type="ECO:0000256" key="2">
    <source>
        <dbReference type="ARBA" id="ARBA00004613"/>
    </source>
</evidence>
<dbReference type="CDD" id="cd21175">
    <property type="entry name" value="LPMO_AA9"/>
    <property type="match status" value="1"/>
</dbReference>
<evidence type="ECO:0000256" key="1">
    <source>
        <dbReference type="ARBA" id="ARBA00001973"/>
    </source>
</evidence>
<dbReference type="GO" id="GO:0005576">
    <property type="term" value="C:extracellular region"/>
    <property type="evidence" value="ECO:0007669"/>
    <property type="project" value="UniProtKB-SubCell"/>
</dbReference>
<dbReference type="GO" id="GO:0008810">
    <property type="term" value="F:cellulase activity"/>
    <property type="evidence" value="ECO:0007669"/>
    <property type="project" value="UniProtKB-UniRule"/>
</dbReference>
<keyword evidence="3 5" id="KW-0964">Secreted</keyword>
<dbReference type="PANTHER" id="PTHR33353">
    <property type="entry name" value="PUTATIVE (AFU_ORTHOLOGUE AFUA_1G12560)-RELATED"/>
    <property type="match status" value="1"/>
</dbReference>
<keyword evidence="5" id="KW-0136">Cellulose degradation</keyword>
<dbReference type="GO" id="GO:0030245">
    <property type="term" value="P:cellulose catabolic process"/>
    <property type="evidence" value="ECO:0007669"/>
    <property type="project" value="UniProtKB-UniRule"/>
</dbReference>
<evidence type="ECO:0000256" key="5">
    <source>
        <dbReference type="RuleBase" id="RU368122"/>
    </source>
</evidence>
<evidence type="ECO:0000256" key="3">
    <source>
        <dbReference type="ARBA" id="ARBA00022525"/>
    </source>
</evidence>
<gene>
    <name evidence="8" type="ORF">AC579_5636</name>
</gene>
<evidence type="ECO:0000313" key="8">
    <source>
        <dbReference type="EMBL" id="KXT13137.1"/>
    </source>
</evidence>
<dbReference type="EC" id="1.14.99.56" evidence="5"/>
<organism evidence="8 9">
    <name type="scientific">Pseudocercospora musae</name>
    <dbReference type="NCBI Taxonomy" id="113226"/>
    <lineage>
        <taxon>Eukaryota</taxon>
        <taxon>Fungi</taxon>
        <taxon>Dikarya</taxon>
        <taxon>Ascomycota</taxon>
        <taxon>Pezizomycotina</taxon>
        <taxon>Dothideomycetes</taxon>
        <taxon>Dothideomycetidae</taxon>
        <taxon>Mycosphaerellales</taxon>
        <taxon>Mycosphaerellaceae</taxon>
        <taxon>Pseudocercospora</taxon>
    </lineage>
</organism>
<keyword evidence="5" id="KW-0624">Polysaccharide degradation</keyword>